<proteinExistence type="predicted"/>
<keyword evidence="3" id="KW-1185">Reference proteome</keyword>
<sequence length="481" mass="54766">MDDLEILLKPCLLPVKYVKLNNLTGNIDCIVCGTHKINVEDCLNSGINKLAITQQQIEINLSKINQMKLDSFNDYDTRVIDSFDTIKNTIDLRREMLKKEITNKIDDYCFEMIRKLELEEKKILENIKKMLDTDDLVDFNSKKEIVKNEKDILKKIQMTDDFMNQINQEIECIEDLVKDVTKGKYYSLKFKDLNLNLKETVGVLKLNEKFSSIGNKFVSKDPKAEHKNSIKPFDFSKFNTKNKNYNGVSTYVVDDSIKHESKLSSTNPFFTFGKPTEATQTPIFNFGKKIDLDDLLEPTSSTSIKKTPIAQSALSTKKVTSEVDKCKIENSGKTNPFQLGTTSSSLHNQIIKTSLISEPIKHLLPRTSDIFPNLLYQDEANLFGTLTSEKLTKFDGFSETHSKNAPRSFFKKTPGSNKIKDLFESYSKSSTNNSLKKTYETEPSTSDVSKEYTKAPLSISNDLEKVGVNAKDIRLQNFTDD</sequence>
<organism evidence="2 3">
    <name type="scientific">Brachionus calyciflorus</name>
    <dbReference type="NCBI Taxonomy" id="104777"/>
    <lineage>
        <taxon>Eukaryota</taxon>
        <taxon>Metazoa</taxon>
        <taxon>Spiralia</taxon>
        <taxon>Gnathifera</taxon>
        <taxon>Rotifera</taxon>
        <taxon>Eurotatoria</taxon>
        <taxon>Monogononta</taxon>
        <taxon>Pseudotrocha</taxon>
        <taxon>Ploima</taxon>
        <taxon>Brachionidae</taxon>
        <taxon>Brachionus</taxon>
    </lineage>
</organism>
<feature type="region of interest" description="Disordered" evidence="1">
    <location>
        <begin position="429"/>
        <end position="453"/>
    </location>
</feature>
<dbReference type="EMBL" id="CAJNOC010000038">
    <property type="protein sequence ID" value="CAF0708938.1"/>
    <property type="molecule type" value="Genomic_DNA"/>
</dbReference>
<accession>A0A813LXD8</accession>
<dbReference type="Proteomes" id="UP000663879">
    <property type="component" value="Unassembled WGS sequence"/>
</dbReference>
<name>A0A813LXD8_9BILA</name>
<evidence type="ECO:0000313" key="2">
    <source>
        <dbReference type="EMBL" id="CAF0708938.1"/>
    </source>
</evidence>
<gene>
    <name evidence="2" type="ORF">OXX778_LOCUS712</name>
</gene>
<comment type="caution">
    <text evidence="2">The sequence shown here is derived from an EMBL/GenBank/DDBJ whole genome shotgun (WGS) entry which is preliminary data.</text>
</comment>
<protein>
    <submittedName>
        <fullName evidence="2">Uncharacterized protein</fullName>
    </submittedName>
</protein>
<reference evidence="2" key="1">
    <citation type="submission" date="2021-02" db="EMBL/GenBank/DDBJ databases">
        <authorList>
            <person name="Nowell W R."/>
        </authorList>
    </citation>
    <scope>NUCLEOTIDE SEQUENCE</scope>
    <source>
        <strain evidence="2">Ploen Becks lab</strain>
    </source>
</reference>
<evidence type="ECO:0000256" key="1">
    <source>
        <dbReference type="SAM" id="MobiDB-lite"/>
    </source>
</evidence>
<evidence type="ECO:0000313" key="3">
    <source>
        <dbReference type="Proteomes" id="UP000663879"/>
    </source>
</evidence>
<dbReference type="AlphaFoldDB" id="A0A813LXD8"/>